<name>A0AAQ3KDF0_9LILI</name>
<protein>
    <submittedName>
        <fullName evidence="2">Uncharacterized protein</fullName>
    </submittedName>
</protein>
<accession>A0AAQ3KDF0</accession>
<feature type="region of interest" description="Disordered" evidence="1">
    <location>
        <begin position="24"/>
        <end position="49"/>
    </location>
</feature>
<dbReference type="AlphaFoldDB" id="A0AAQ3KDF0"/>
<evidence type="ECO:0000313" key="2">
    <source>
        <dbReference type="EMBL" id="WOL06352.1"/>
    </source>
</evidence>
<proteinExistence type="predicted"/>
<dbReference type="Proteomes" id="UP001327560">
    <property type="component" value="Chromosome 4"/>
</dbReference>
<keyword evidence="3" id="KW-1185">Reference proteome</keyword>
<sequence length="230" mass="24968">MVAANGTLMVDTSATGYFIRRMQSTHGGKRRAGSDATSDVEELDEHDDDSPQLIQNARLKYPVAKVSTISVPMAATIAQKPANGKSSHGFESRHGDVRFSKASDSMWMNPVARMTPAANTLTMENTSFSGRRNGIYLSSTGIKHDADTAADKDGDYVSDLERKGLLRVTVLLVGGAVAVPAREEAIKTRTKKNSRHALFISLTEFDLPLLVVGLIFYRRGGELAFVAHEV</sequence>
<evidence type="ECO:0000256" key="1">
    <source>
        <dbReference type="SAM" id="MobiDB-lite"/>
    </source>
</evidence>
<dbReference type="EMBL" id="CP136893">
    <property type="protein sequence ID" value="WOL06352.1"/>
    <property type="molecule type" value="Genomic_DNA"/>
</dbReference>
<feature type="compositionally biased region" description="Acidic residues" evidence="1">
    <location>
        <begin position="38"/>
        <end position="49"/>
    </location>
</feature>
<evidence type="ECO:0000313" key="3">
    <source>
        <dbReference type="Proteomes" id="UP001327560"/>
    </source>
</evidence>
<reference evidence="2 3" key="1">
    <citation type="submission" date="2023-10" db="EMBL/GenBank/DDBJ databases">
        <title>Chromosome-scale genome assembly provides insights into flower coloration mechanisms of Canna indica.</title>
        <authorList>
            <person name="Li C."/>
        </authorList>
    </citation>
    <scope>NUCLEOTIDE SEQUENCE [LARGE SCALE GENOMIC DNA]</scope>
    <source>
        <tissue evidence="2">Flower</tissue>
    </source>
</reference>
<organism evidence="2 3">
    <name type="scientific">Canna indica</name>
    <name type="common">Indian-shot</name>
    <dbReference type="NCBI Taxonomy" id="4628"/>
    <lineage>
        <taxon>Eukaryota</taxon>
        <taxon>Viridiplantae</taxon>
        <taxon>Streptophyta</taxon>
        <taxon>Embryophyta</taxon>
        <taxon>Tracheophyta</taxon>
        <taxon>Spermatophyta</taxon>
        <taxon>Magnoliopsida</taxon>
        <taxon>Liliopsida</taxon>
        <taxon>Zingiberales</taxon>
        <taxon>Cannaceae</taxon>
        <taxon>Canna</taxon>
    </lineage>
</organism>
<gene>
    <name evidence="2" type="ORF">Cni_G15084</name>
</gene>